<protein>
    <recommendedName>
        <fullName evidence="6">Lipid desaturase domain-containing protein</fullName>
    </recommendedName>
</protein>
<dbReference type="OrthoDB" id="5103at2759"/>
<feature type="domain" description="Lipid desaturase" evidence="6">
    <location>
        <begin position="74"/>
        <end position="215"/>
    </location>
</feature>
<gene>
    <name evidence="7" type="ORF">MERR_LOCUS12547</name>
</gene>
<dbReference type="Proteomes" id="UP000467841">
    <property type="component" value="Unassembled WGS sequence"/>
</dbReference>
<keyword evidence="4" id="KW-1133">Transmembrane helix</keyword>
<evidence type="ECO:0000256" key="4">
    <source>
        <dbReference type="ARBA" id="ARBA00022989"/>
    </source>
</evidence>
<dbReference type="InterPro" id="IPR052864">
    <property type="entry name" value="Chloroplast_FAD_CarF"/>
</dbReference>
<dbReference type="GO" id="GO:0016020">
    <property type="term" value="C:membrane"/>
    <property type="evidence" value="ECO:0007669"/>
    <property type="project" value="UniProtKB-SubCell"/>
</dbReference>
<evidence type="ECO:0000256" key="5">
    <source>
        <dbReference type="ARBA" id="ARBA00023136"/>
    </source>
</evidence>
<evidence type="ECO:0000256" key="1">
    <source>
        <dbReference type="ARBA" id="ARBA00004141"/>
    </source>
</evidence>
<evidence type="ECO:0000256" key="2">
    <source>
        <dbReference type="ARBA" id="ARBA00007620"/>
    </source>
</evidence>
<dbReference type="InterPro" id="IPR019547">
    <property type="entry name" value="Lipid_desat"/>
</dbReference>
<evidence type="ECO:0000259" key="6">
    <source>
        <dbReference type="Pfam" id="PF10520"/>
    </source>
</evidence>
<dbReference type="GO" id="GO:0006631">
    <property type="term" value="P:fatty acid metabolic process"/>
    <property type="evidence" value="ECO:0007669"/>
    <property type="project" value="UniProtKB-UniPathway"/>
</dbReference>
<dbReference type="UniPathway" id="UPA00199"/>
<sequence length="292" mass="33191">METLQTKYPNSEKPVVERRFVDPPKDPALHSTWSHRFWVAAGCITVLASFAKSIIGGFKSHLWLEPALASYAGYILADLGAGVYHWAIDNYGDESTPLFGTQIEAFQGHHKWPWIIVRQQFAVRLNVLARTLTFTVLPLVLVFNDPVVHGFVSSFAFCILFSQQFHAWAHETKSKLPRLVVALQDMGLILSRRQHAEHHRAHNSSYCIMSGVWNKDMGLLVSRTQHVNHHRAPYNNNYCVVSGVWNKVLDENKFFEALEMVLSLQLGVRPISWTGPKSEWSEETVISNNNQA</sequence>
<dbReference type="AlphaFoldDB" id="A0A6D2IEC6"/>
<keyword evidence="8" id="KW-1185">Reference proteome</keyword>
<accession>A0A6D2IEC6</accession>
<reference evidence="7" key="1">
    <citation type="submission" date="2020-01" db="EMBL/GenBank/DDBJ databases">
        <authorList>
            <person name="Mishra B."/>
        </authorList>
    </citation>
    <scope>NUCLEOTIDE SEQUENCE [LARGE SCALE GENOMIC DNA]</scope>
</reference>
<comment type="similarity">
    <text evidence="2">Belongs to the fatty acid desaturase CarF family.</text>
</comment>
<name>A0A6D2IEC6_9BRAS</name>
<keyword evidence="3" id="KW-0812">Transmembrane</keyword>
<evidence type="ECO:0000313" key="7">
    <source>
        <dbReference type="EMBL" id="CAA7025312.1"/>
    </source>
</evidence>
<dbReference type="PANTHER" id="PTHR48140:SF4">
    <property type="entry name" value="LIPID DESATURASE DOMAIN-CONTAINING PROTEIN"/>
    <property type="match status" value="1"/>
</dbReference>
<proteinExistence type="inferred from homology"/>
<comment type="subcellular location">
    <subcellularLocation>
        <location evidence="1">Membrane</location>
        <topology evidence="1">Multi-pass membrane protein</topology>
    </subcellularLocation>
</comment>
<dbReference type="Pfam" id="PF10520">
    <property type="entry name" value="Lipid_desat"/>
    <property type="match status" value="1"/>
</dbReference>
<dbReference type="PANTHER" id="PTHR48140">
    <property type="entry name" value="FATTY ACID DESATURASE 4, CHLOROPLASTIC-RELATED"/>
    <property type="match status" value="1"/>
</dbReference>
<keyword evidence="5" id="KW-0472">Membrane</keyword>
<evidence type="ECO:0000313" key="8">
    <source>
        <dbReference type="Proteomes" id="UP000467841"/>
    </source>
</evidence>
<evidence type="ECO:0000256" key="3">
    <source>
        <dbReference type="ARBA" id="ARBA00022692"/>
    </source>
</evidence>
<dbReference type="EMBL" id="CACVBM020000999">
    <property type="protein sequence ID" value="CAA7025312.1"/>
    <property type="molecule type" value="Genomic_DNA"/>
</dbReference>
<comment type="caution">
    <text evidence="7">The sequence shown here is derived from an EMBL/GenBank/DDBJ whole genome shotgun (WGS) entry which is preliminary data.</text>
</comment>
<organism evidence="7 8">
    <name type="scientific">Microthlaspi erraticum</name>
    <dbReference type="NCBI Taxonomy" id="1685480"/>
    <lineage>
        <taxon>Eukaryota</taxon>
        <taxon>Viridiplantae</taxon>
        <taxon>Streptophyta</taxon>
        <taxon>Embryophyta</taxon>
        <taxon>Tracheophyta</taxon>
        <taxon>Spermatophyta</taxon>
        <taxon>Magnoliopsida</taxon>
        <taxon>eudicotyledons</taxon>
        <taxon>Gunneridae</taxon>
        <taxon>Pentapetalae</taxon>
        <taxon>rosids</taxon>
        <taxon>malvids</taxon>
        <taxon>Brassicales</taxon>
        <taxon>Brassicaceae</taxon>
        <taxon>Coluteocarpeae</taxon>
        <taxon>Microthlaspi</taxon>
    </lineage>
</organism>